<reference evidence="2" key="1">
    <citation type="submission" date="2021-01" db="EMBL/GenBank/DDBJ databases">
        <title>Whole genome shotgun sequence of Virgisporangium aliadipatigenens NBRC 105644.</title>
        <authorList>
            <person name="Komaki H."/>
            <person name="Tamura T."/>
        </authorList>
    </citation>
    <scope>NUCLEOTIDE SEQUENCE</scope>
    <source>
        <strain evidence="2">NBRC 105644</strain>
    </source>
</reference>
<dbReference type="Proteomes" id="UP000619260">
    <property type="component" value="Unassembled WGS sequence"/>
</dbReference>
<keyword evidence="3" id="KW-1185">Reference proteome</keyword>
<dbReference type="SUPFAM" id="SSF52540">
    <property type="entry name" value="P-loop containing nucleoside triphosphate hydrolases"/>
    <property type="match status" value="1"/>
</dbReference>
<protein>
    <recommendedName>
        <fullName evidence="1">Orc1-like AAA ATPase domain-containing protein</fullName>
    </recommendedName>
</protein>
<dbReference type="RefSeq" id="WP_203904101.1">
    <property type="nucleotide sequence ID" value="NZ_BOPF01000038.1"/>
</dbReference>
<sequence length="652" mass="70790">MAHGPDAPARRLEERLRAARRRAFVGRAAELDLFRAALDAPAARIFVHGPGGIGKSTLLRRLADEARAAGRPVVWVDGRSVEPSPSGFSAAAALPPGATGAVLLVDTFERCQGLEGWLRDRFLPGLPDGVLAVVAGRRAPDAAWAERGDVVALGDLSPEDATRMLSLRGVPSGSREALLGFAGGHPLALSLAAEVAVAGDVGPDGWAPTRDVIATLLARLVGEVPSPAHRQALEVCAHARTTTVELLGAVLDVDPVPIFAWLRELPFVSSGRYGAYPHDVVREALDTDLRWRDPEGYRAMSARIRAHLVERVDAAAGSDALLPALAAVHYLHRQGGFAADFMTWNGDGAAFEDEYRDGDREAVLRLAPEELRGLVEYWLDEAPTAFHVYRHSGTDEAVGFMAWLRLHQSRVDIPTGDPVVDAAWEHARRVAPLGRGEHLAVARFLVYPPAYQRPSPVMDLMLMRIVAEFIQGERLGWSFLAFEPDFWAPLMAHALHDPIGGTLFAHDWRAMPVRDWLSSTIAIELDGTRALRDAGRVALSRSEFDGAVRVALRSWRSAPALAASPLRRSRLVDGAPDPVEALRGLLVEATDSLRAAPRDARLHRAVVAAYFQGAATQEEAAERAGVPFGTFRRHLAAGVDRVTDWLWRRETG</sequence>
<accession>A0A8J3YUE1</accession>
<dbReference type="InterPro" id="IPR041664">
    <property type="entry name" value="AAA_16"/>
</dbReference>
<dbReference type="Gene3D" id="3.40.50.300">
    <property type="entry name" value="P-loop containing nucleotide triphosphate hydrolases"/>
    <property type="match status" value="1"/>
</dbReference>
<evidence type="ECO:0000313" key="2">
    <source>
        <dbReference type="EMBL" id="GIJ50673.1"/>
    </source>
</evidence>
<evidence type="ECO:0000259" key="1">
    <source>
        <dbReference type="Pfam" id="PF13191"/>
    </source>
</evidence>
<name>A0A8J3YUE1_9ACTN</name>
<dbReference type="EMBL" id="BOPF01000038">
    <property type="protein sequence ID" value="GIJ50673.1"/>
    <property type="molecule type" value="Genomic_DNA"/>
</dbReference>
<dbReference type="AlphaFoldDB" id="A0A8J3YUE1"/>
<comment type="caution">
    <text evidence="2">The sequence shown here is derived from an EMBL/GenBank/DDBJ whole genome shotgun (WGS) entry which is preliminary data.</text>
</comment>
<organism evidence="2 3">
    <name type="scientific">Virgisporangium aliadipatigenens</name>
    <dbReference type="NCBI Taxonomy" id="741659"/>
    <lineage>
        <taxon>Bacteria</taxon>
        <taxon>Bacillati</taxon>
        <taxon>Actinomycetota</taxon>
        <taxon>Actinomycetes</taxon>
        <taxon>Micromonosporales</taxon>
        <taxon>Micromonosporaceae</taxon>
        <taxon>Virgisporangium</taxon>
    </lineage>
</organism>
<dbReference type="Pfam" id="PF13191">
    <property type="entry name" value="AAA_16"/>
    <property type="match status" value="1"/>
</dbReference>
<evidence type="ECO:0000313" key="3">
    <source>
        <dbReference type="Proteomes" id="UP000619260"/>
    </source>
</evidence>
<dbReference type="InterPro" id="IPR027417">
    <property type="entry name" value="P-loop_NTPase"/>
</dbReference>
<gene>
    <name evidence="2" type="ORF">Val02_75590</name>
</gene>
<feature type="domain" description="Orc1-like AAA ATPase" evidence="1">
    <location>
        <begin position="24"/>
        <end position="83"/>
    </location>
</feature>
<proteinExistence type="predicted"/>